<keyword evidence="4" id="KW-0812">Transmembrane</keyword>
<dbReference type="InterPro" id="IPR000408">
    <property type="entry name" value="Reg_chr_condens"/>
</dbReference>
<dbReference type="Pfam" id="PF13540">
    <property type="entry name" value="RCC1_2"/>
    <property type="match status" value="1"/>
</dbReference>
<protein>
    <recommendedName>
        <fullName evidence="9">Alpha-tubulin suppressor-like RCC1 family protein</fullName>
    </recommendedName>
</protein>
<keyword evidence="1" id="KW-0344">Guanine-nucleotide releasing factor</keyword>
<evidence type="ECO:0000259" key="6">
    <source>
        <dbReference type="Pfam" id="PF25390"/>
    </source>
</evidence>
<dbReference type="InterPro" id="IPR036179">
    <property type="entry name" value="Ig-like_dom_sf"/>
</dbReference>
<dbReference type="Pfam" id="PF07679">
    <property type="entry name" value="I-set"/>
    <property type="match status" value="1"/>
</dbReference>
<dbReference type="Pfam" id="PF25390">
    <property type="entry name" value="WD40_RLD"/>
    <property type="match status" value="1"/>
</dbReference>
<dbReference type="SUPFAM" id="SSF50985">
    <property type="entry name" value="RCC1/BLIP-II"/>
    <property type="match status" value="1"/>
</dbReference>
<dbReference type="PRINTS" id="PR00633">
    <property type="entry name" value="RCCNDNSATION"/>
</dbReference>
<keyword evidence="2" id="KW-0677">Repeat</keyword>
<organism evidence="7 8">
    <name type="scientific">Leucobacter iarius</name>
    <dbReference type="NCBI Taxonomy" id="333963"/>
    <lineage>
        <taxon>Bacteria</taxon>
        <taxon>Bacillati</taxon>
        <taxon>Actinomycetota</taxon>
        <taxon>Actinomycetes</taxon>
        <taxon>Micrococcales</taxon>
        <taxon>Microbacteriaceae</taxon>
        <taxon>Leucobacter</taxon>
    </lineage>
</organism>
<dbReference type="Proteomes" id="UP001500851">
    <property type="component" value="Unassembled WGS sequence"/>
</dbReference>
<dbReference type="InterPro" id="IPR013098">
    <property type="entry name" value="Ig_I-set"/>
</dbReference>
<feature type="compositionally biased region" description="Low complexity" evidence="3">
    <location>
        <begin position="594"/>
        <end position="603"/>
    </location>
</feature>
<dbReference type="Gene3D" id="2.130.10.30">
    <property type="entry name" value="Regulator of chromosome condensation 1/beta-lactamase-inhibitor protein II"/>
    <property type="match status" value="2"/>
</dbReference>
<feature type="transmembrane region" description="Helical" evidence="4">
    <location>
        <begin position="611"/>
        <end position="632"/>
    </location>
</feature>
<dbReference type="InterPro" id="IPR051553">
    <property type="entry name" value="Ran_GTPase-activating"/>
</dbReference>
<evidence type="ECO:0000256" key="2">
    <source>
        <dbReference type="ARBA" id="ARBA00022737"/>
    </source>
</evidence>
<evidence type="ECO:0000313" key="7">
    <source>
        <dbReference type="EMBL" id="GAA1778014.1"/>
    </source>
</evidence>
<comment type="caution">
    <text evidence="7">The sequence shown here is derived from an EMBL/GenBank/DDBJ whole genome shotgun (WGS) entry which is preliminary data.</text>
</comment>
<feature type="compositionally biased region" description="Gly residues" evidence="3">
    <location>
        <begin position="563"/>
        <end position="593"/>
    </location>
</feature>
<dbReference type="PANTHER" id="PTHR45982:SF1">
    <property type="entry name" value="REGULATOR OF CHROMOSOME CONDENSATION"/>
    <property type="match status" value="1"/>
</dbReference>
<dbReference type="PROSITE" id="PS50012">
    <property type="entry name" value="RCC1_3"/>
    <property type="match status" value="7"/>
</dbReference>
<evidence type="ECO:0008006" key="9">
    <source>
        <dbReference type="Google" id="ProtNLM"/>
    </source>
</evidence>
<evidence type="ECO:0000259" key="5">
    <source>
        <dbReference type="Pfam" id="PF07679"/>
    </source>
</evidence>
<dbReference type="PROSITE" id="PS00626">
    <property type="entry name" value="RCC1_2"/>
    <property type="match status" value="2"/>
</dbReference>
<dbReference type="SUPFAM" id="SSF48726">
    <property type="entry name" value="Immunoglobulin"/>
    <property type="match status" value="1"/>
</dbReference>
<dbReference type="Gene3D" id="2.60.40.10">
    <property type="entry name" value="Immunoglobulins"/>
    <property type="match status" value="1"/>
</dbReference>
<evidence type="ECO:0000256" key="1">
    <source>
        <dbReference type="ARBA" id="ARBA00022658"/>
    </source>
</evidence>
<proteinExistence type="predicted"/>
<gene>
    <name evidence="7" type="ORF">GCM10009768_03290</name>
</gene>
<feature type="domain" description="Immunoglobulin I-set" evidence="5">
    <location>
        <begin position="460"/>
        <end position="548"/>
    </location>
</feature>
<keyword evidence="4" id="KW-1133">Transmembrane helix</keyword>
<evidence type="ECO:0000256" key="4">
    <source>
        <dbReference type="SAM" id="Phobius"/>
    </source>
</evidence>
<accession>A0ABN2L7M6</accession>
<sequence length="637" mass="61277">MTPDSGPTAGGTTVTLQAPAGISYTEVSAGSDHTVALGSDGSTYAWGQNASGQLGNGSTASSSAPVRVSVPAGVTFTQLAAGSGGNTLAIGSDGNAYAWGNNEDGQLGDGTRTNRSTPVKVQAPAGVSFTQVSTNWYTSLALGSDGGVYAWGDNTYGKVGNGAAGPNGGDNAVPTPTRVLTPAGVTFTQVASAGRHSLALASDGTAYAWGGGWLGQLGDGAGLDSALPVAVQMPAGVTFTSLSGGYWYSLAVGSDGNGYAWGDNQYGQLGDGTTAQRNAPVRIQAPAGVTFSQLSAGNGQSLGLGSDGLSYSWGANGSGLGTGTTSATAPARVQLPAASAPFTGIATGFGHSLAIGSDGETYGWGRNTAGQLGTGTTANRSLPGAVLTPPVEVTGVAFDGIAGTGLVDNGDGTVSVVTPAHAAGPVDVVLSWTLGGDARPAITRTDGFTYIPPAVAPTITDPEDRTVEAGGSATFTVDVTGTPAPSTVWEISTDGGKTWKPVSSIPGAQVSKDGLSLTVSPATAAHDGLRVRATATNGAGSATSESALLTVVAKAGPGGGADGSDGGANAGGGANANGGSASDGGSNGGGGSGSSAKPGSGLATTGAGAPWAIAALGGLLLAGAAAVGLRALTRRAA</sequence>
<dbReference type="EMBL" id="BAAAOB010000001">
    <property type="protein sequence ID" value="GAA1778014.1"/>
    <property type="molecule type" value="Genomic_DNA"/>
</dbReference>
<reference evidence="7 8" key="1">
    <citation type="journal article" date="2019" name="Int. J. Syst. Evol. Microbiol.">
        <title>The Global Catalogue of Microorganisms (GCM) 10K type strain sequencing project: providing services to taxonomists for standard genome sequencing and annotation.</title>
        <authorList>
            <consortium name="The Broad Institute Genomics Platform"/>
            <consortium name="The Broad Institute Genome Sequencing Center for Infectious Disease"/>
            <person name="Wu L."/>
            <person name="Ma J."/>
        </authorList>
    </citation>
    <scope>NUCLEOTIDE SEQUENCE [LARGE SCALE GENOMIC DNA]</scope>
    <source>
        <strain evidence="7 8">JCM 14736</strain>
    </source>
</reference>
<dbReference type="PANTHER" id="PTHR45982">
    <property type="entry name" value="REGULATOR OF CHROMOSOME CONDENSATION"/>
    <property type="match status" value="1"/>
</dbReference>
<keyword evidence="8" id="KW-1185">Reference proteome</keyword>
<dbReference type="InterPro" id="IPR058923">
    <property type="entry name" value="RCC1-like_dom"/>
</dbReference>
<feature type="region of interest" description="Disordered" evidence="3">
    <location>
        <begin position="563"/>
        <end position="603"/>
    </location>
</feature>
<evidence type="ECO:0000313" key="8">
    <source>
        <dbReference type="Proteomes" id="UP001500851"/>
    </source>
</evidence>
<dbReference type="InterPro" id="IPR009091">
    <property type="entry name" value="RCC1/BLIP-II"/>
</dbReference>
<dbReference type="InterPro" id="IPR013783">
    <property type="entry name" value="Ig-like_fold"/>
</dbReference>
<feature type="domain" description="RCC1-like" evidence="6">
    <location>
        <begin position="76"/>
        <end position="387"/>
    </location>
</feature>
<keyword evidence="4" id="KW-0472">Membrane</keyword>
<name>A0ABN2L7M6_9MICO</name>
<evidence type="ECO:0000256" key="3">
    <source>
        <dbReference type="SAM" id="MobiDB-lite"/>
    </source>
</evidence>